<sequence length="163" mass="19014">MLTGVSAFFMLFCLPPKKQTLLWRGERCVREKTPLPVAETEIVSQQFYTSLALSFIFCRKEACFMPRSSKLESGFQDRLIETLKTLFPGCMVFKMDQIQGLPDLLILYGKRWASLECKRSAKAKRRPNQEYYVGKMNEMSFSRFISPENKEEVLDELQQTFKP</sequence>
<keyword evidence="1" id="KW-0378">Hydrolase</keyword>
<dbReference type="EMBL" id="BK014987">
    <property type="protein sequence ID" value="DAD85783.1"/>
    <property type="molecule type" value="Genomic_DNA"/>
</dbReference>
<accession>A0A8S5MUK3</accession>
<dbReference type="InterPro" id="IPR011856">
    <property type="entry name" value="tRNA_endonuc-like_dom_sf"/>
</dbReference>
<protein>
    <submittedName>
        <fullName evidence="1">Hydrolase</fullName>
    </submittedName>
</protein>
<name>A0A8S5MUK3_9CAUD</name>
<organism evidence="1">
    <name type="scientific">Siphoviridae sp. ctb1k4</name>
    <dbReference type="NCBI Taxonomy" id="2826391"/>
    <lineage>
        <taxon>Viruses</taxon>
        <taxon>Duplodnaviria</taxon>
        <taxon>Heunggongvirae</taxon>
        <taxon>Uroviricota</taxon>
        <taxon>Caudoviricetes</taxon>
    </lineage>
</organism>
<reference evidence="1" key="1">
    <citation type="journal article" date="2021" name="Proc. Natl. Acad. Sci. U.S.A.">
        <title>A Catalog of Tens of Thousands of Viruses from Human Metagenomes Reveals Hidden Associations with Chronic Diseases.</title>
        <authorList>
            <person name="Tisza M.J."/>
            <person name="Buck C.B."/>
        </authorList>
    </citation>
    <scope>NUCLEOTIDE SEQUENCE</scope>
    <source>
        <strain evidence="1">Ctb1k4</strain>
    </source>
</reference>
<evidence type="ECO:0000313" key="1">
    <source>
        <dbReference type="EMBL" id="DAD85783.1"/>
    </source>
</evidence>
<dbReference type="Gene3D" id="3.40.1350.10">
    <property type="match status" value="1"/>
</dbReference>
<dbReference type="GO" id="GO:0003676">
    <property type="term" value="F:nucleic acid binding"/>
    <property type="evidence" value="ECO:0007669"/>
    <property type="project" value="InterPro"/>
</dbReference>
<proteinExistence type="predicted"/>
<dbReference type="GO" id="GO:0016787">
    <property type="term" value="F:hydrolase activity"/>
    <property type="evidence" value="ECO:0007669"/>
    <property type="project" value="UniProtKB-KW"/>
</dbReference>